<proteinExistence type="predicted"/>
<reference evidence="3 4" key="1">
    <citation type="submission" date="2021-03" db="EMBL/GenBank/DDBJ databases">
        <title>Haloterrigena longa sp. nov. and Haloterrigena limicola sp. nov., extremely halophilic archaea isolated from a salt lake.</title>
        <authorList>
            <person name="Henglin C."/>
        </authorList>
    </citation>
    <scope>NUCLEOTIDE SEQUENCE [LARGE SCALE GENOMIC DNA]</scope>
    <source>
        <strain evidence="3 4">KZCA68</strain>
    </source>
</reference>
<evidence type="ECO:0000313" key="4">
    <source>
        <dbReference type="Proteomes" id="UP000663203"/>
    </source>
</evidence>
<dbReference type="AlphaFoldDB" id="A0A8A2VE41"/>
<keyword evidence="4" id="KW-1185">Reference proteome</keyword>
<dbReference type="KEGG" id="hakz:J0X25_04970"/>
<dbReference type="Pfam" id="PF24351">
    <property type="entry name" value="DUF7511"/>
    <property type="match status" value="1"/>
</dbReference>
<feature type="compositionally biased region" description="Basic and acidic residues" evidence="1">
    <location>
        <begin position="8"/>
        <end position="19"/>
    </location>
</feature>
<evidence type="ECO:0000256" key="1">
    <source>
        <dbReference type="SAM" id="MobiDB-lite"/>
    </source>
</evidence>
<sequence>MSESSGGYDDRTVGRRLADAADETDGDRPTDLECIVVQYRDRPDRCTITPRECSEGDQLTHWLSVDVSATVDLDEVR</sequence>
<dbReference type="Proteomes" id="UP000663203">
    <property type="component" value="Chromosome"/>
</dbReference>
<protein>
    <recommendedName>
        <fullName evidence="2">DUF7511 domain-containing protein</fullName>
    </recommendedName>
</protein>
<feature type="domain" description="DUF7511" evidence="2">
    <location>
        <begin position="31"/>
        <end position="77"/>
    </location>
</feature>
<dbReference type="RefSeq" id="WP_207290040.1">
    <property type="nucleotide sequence ID" value="NZ_CP071462.1"/>
</dbReference>
<organism evidence="3 4">
    <name type="scientific">Haloterrigena alkaliphila</name>
    <dbReference type="NCBI Taxonomy" id="2816475"/>
    <lineage>
        <taxon>Archaea</taxon>
        <taxon>Methanobacteriati</taxon>
        <taxon>Methanobacteriota</taxon>
        <taxon>Stenosarchaea group</taxon>
        <taxon>Halobacteria</taxon>
        <taxon>Halobacteriales</taxon>
        <taxon>Natrialbaceae</taxon>
        <taxon>Haloterrigena</taxon>
    </lineage>
</organism>
<gene>
    <name evidence="3" type="ORF">J0X25_04970</name>
</gene>
<dbReference type="EMBL" id="CP071462">
    <property type="protein sequence ID" value="QSX00320.1"/>
    <property type="molecule type" value="Genomic_DNA"/>
</dbReference>
<accession>A0A8A2VE41</accession>
<dbReference type="InterPro" id="IPR055933">
    <property type="entry name" value="DUF7511"/>
</dbReference>
<dbReference type="GeneID" id="63186633"/>
<evidence type="ECO:0000313" key="3">
    <source>
        <dbReference type="EMBL" id="QSX00320.1"/>
    </source>
</evidence>
<name>A0A8A2VE41_9EURY</name>
<evidence type="ECO:0000259" key="2">
    <source>
        <dbReference type="Pfam" id="PF24351"/>
    </source>
</evidence>
<feature type="region of interest" description="Disordered" evidence="1">
    <location>
        <begin position="1"/>
        <end position="29"/>
    </location>
</feature>